<evidence type="ECO:0000256" key="2">
    <source>
        <dbReference type="ARBA" id="ARBA00022527"/>
    </source>
</evidence>
<dbReference type="STRING" id="71717.A0A4Y7T315"/>
<protein>
    <recommendedName>
        <fullName evidence="1">non-specific serine/threonine protein kinase</fullName>
        <ecNumber evidence="1">2.7.11.1</ecNumber>
    </recommendedName>
</protein>
<dbReference type="CDD" id="cd14135">
    <property type="entry name" value="STKc_PRP4"/>
    <property type="match status" value="1"/>
</dbReference>
<keyword evidence="2" id="KW-0723">Serine/threonine-protein kinase</keyword>
<dbReference type="GO" id="GO:0005524">
    <property type="term" value="F:ATP binding"/>
    <property type="evidence" value="ECO:0007669"/>
    <property type="project" value="UniProtKB-KW"/>
</dbReference>
<feature type="compositionally biased region" description="Basic and acidic residues" evidence="8">
    <location>
        <begin position="19"/>
        <end position="31"/>
    </location>
</feature>
<dbReference type="AlphaFoldDB" id="A0A4Y7T315"/>
<dbReference type="PANTHER" id="PTHR24058">
    <property type="entry name" value="DUAL SPECIFICITY PROTEIN KINASE"/>
    <property type="match status" value="1"/>
</dbReference>
<feature type="compositionally biased region" description="Basic and acidic residues" evidence="8">
    <location>
        <begin position="103"/>
        <end position="143"/>
    </location>
</feature>
<dbReference type="PANTHER" id="PTHR24058:SF103">
    <property type="entry name" value="SERINE_THREONINE-PROTEIN KINASE PRP4 HOMOLOG"/>
    <property type="match status" value="1"/>
</dbReference>
<evidence type="ECO:0000313" key="10">
    <source>
        <dbReference type="EMBL" id="TEB28354.1"/>
    </source>
</evidence>
<evidence type="ECO:0000256" key="6">
    <source>
        <dbReference type="ARBA" id="ARBA00022840"/>
    </source>
</evidence>
<evidence type="ECO:0000256" key="7">
    <source>
        <dbReference type="ARBA" id="ARBA00023596"/>
    </source>
</evidence>
<dbReference type="SMART" id="SM00220">
    <property type="entry name" value="S_TKc"/>
    <property type="match status" value="1"/>
</dbReference>
<dbReference type="FunFam" id="1.10.510.10:FF:000078">
    <property type="entry name" value="Serine/threonine-protein kinase PRP4 homolog"/>
    <property type="match status" value="1"/>
</dbReference>
<evidence type="ECO:0000256" key="5">
    <source>
        <dbReference type="ARBA" id="ARBA00022777"/>
    </source>
</evidence>
<keyword evidence="4" id="KW-0547">Nucleotide-binding</keyword>
<dbReference type="EC" id="2.7.11.1" evidence="1"/>
<evidence type="ECO:0000313" key="11">
    <source>
        <dbReference type="Proteomes" id="UP000298030"/>
    </source>
</evidence>
<evidence type="ECO:0000256" key="3">
    <source>
        <dbReference type="ARBA" id="ARBA00022679"/>
    </source>
</evidence>
<dbReference type="GO" id="GO:0045292">
    <property type="term" value="P:mRNA cis splicing, via spliceosome"/>
    <property type="evidence" value="ECO:0007669"/>
    <property type="project" value="InterPro"/>
</dbReference>
<keyword evidence="6" id="KW-0067">ATP-binding</keyword>
<dbReference type="InterPro" id="IPR011009">
    <property type="entry name" value="Kinase-like_dom_sf"/>
</dbReference>
<accession>A0A4Y7T315</accession>
<feature type="compositionally biased region" description="Low complexity" evidence="8">
    <location>
        <begin position="1"/>
        <end position="10"/>
    </location>
</feature>
<organism evidence="10 11">
    <name type="scientific">Coprinellus micaceus</name>
    <name type="common">Glistening ink-cap mushroom</name>
    <name type="synonym">Coprinus micaceus</name>
    <dbReference type="NCBI Taxonomy" id="71717"/>
    <lineage>
        <taxon>Eukaryota</taxon>
        <taxon>Fungi</taxon>
        <taxon>Dikarya</taxon>
        <taxon>Basidiomycota</taxon>
        <taxon>Agaricomycotina</taxon>
        <taxon>Agaricomycetes</taxon>
        <taxon>Agaricomycetidae</taxon>
        <taxon>Agaricales</taxon>
        <taxon>Agaricineae</taxon>
        <taxon>Psathyrellaceae</taxon>
        <taxon>Coprinellus</taxon>
    </lineage>
</organism>
<evidence type="ECO:0000256" key="8">
    <source>
        <dbReference type="SAM" id="MobiDB-lite"/>
    </source>
</evidence>
<comment type="caution">
    <text evidence="10">The sequence shown here is derived from an EMBL/GenBank/DDBJ whole genome shotgun (WGS) entry which is preliminary data.</text>
</comment>
<evidence type="ECO:0000259" key="9">
    <source>
        <dbReference type="PROSITE" id="PS50011"/>
    </source>
</evidence>
<dbReference type="Pfam" id="PF00069">
    <property type="entry name" value="Pkinase"/>
    <property type="match status" value="1"/>
</dbReference>
<dbReference type="GO" id="GO:0004674">
    <property type="term" value="F:protein serine/threonine kinase activity"/>
    <property type="evidence" value="ECO:0007669"/>
    <property type="project" value="UniProtKB-KW"/>
</dbReference>
<feature type="domain" description="Protein kinase" evidence="9">
    <location>
        <begin position="235"/>
        <end position="573"/>
    </location>
</feature>
<dbReference type="InterPro" id="IPR000719">
    <property type="entry name" value="Prot_kinase_dom"/>
</dbReference>
<dbReference type="PROSITE" id="PS50011">
    <property type="entry name" value="PROTEIN_KINASE_DOM"/>
    <property type="match status" value="1"/>
</dbReference>
<keyword evidence="3" id="KW-0808">Transferase</keyword>
<dbReference type="EMBL" id="QPFP01000033">
    <property type="protein sequence ID" value="TEB28354.1"/>
    <property type="molecule type" value="Genomic_DNA"/>
</dbReference>
<comment type="similarity">
    <text evidence="7">Belongs to the protein kinase superfamily. CMGC Ser/Thr protein kinase family.</text>
</comment>
<sequence>MRETTAQPEAQPEPQPEPAEEKTIEELMEERRRKRAAILARHASGQSSVAASAPPLTPSGVVGEGVARISIKDGSVPPAGTTQRDSASPPPPNSGINDGFALAKEDEDKDEKGDTEEKAELVKAADYDPSLDRREDERRRFGVEDVPAAVKEEPMLVDDEGEEEVEVTDDEGEDVDDMFALDDDEEKPKKKKKVVRKKAAPTTLQAAATLMIDSAADPEGYYTVILGEYLEDGRYQVFSSLGKGMFANVVRARVLKEEDDSGGLVDVDGGKEGRDGLREVAIKIIRCQEPMYKAGLKEAHILQKLRILDLEDKKHVVKLERTFEHRGHLCLVFESLSMNLREVVKRFGKDVGLNIRAVRAYAHQLFLALSLLKKANVMHADIKPDNILVNEQKNLLKLCDLGSASDASENEVTPYLVSRFYRAPEIILGVPYDPSLDVWSVGCTLYELYTGKILFPGKSNAHMLLLMMEVKGRFNSKLLKRAKFADKYFDSLGNFVEAAEKDLGLGKEVVVNRVNLGNRGTRDLRSRVMGSSVGLREEEAKLVGSLVDLLEKCLVLDPGRRITPKEALNHAFIRG</sequence>
<dbReference type="SUPFAM" id="SSF56112">
    <property type="entry name" value="Protein kinase-like (PK-like)"/>
    <property type="match status" value="1"/>
</dbReference>
<dbReference type="InterPro" id="IPR044092">
    <property type="entry name" value="STKc_PRP4"/>
</dbReference>
<dbReference type="Gene3D" id="3.30.200.20">
    <property type="entry name" value="Phosphorylase Kinase, domain 1"/>
    <property type="match status" value="1"/>
</dbReference>
<dbReference type="OrthoDB" id="9332038at2759"/>
<dbReference type="Gene3D" id="1.10.510.10">
    <property type="entry name" value="Transferase(Phosphotransferase) domain 1"/>
    <property type="match status" value="1"/>
</dbReference>
<keyword evidence="11" id="KW-1185">Reference proteome</keyword>
<keyword evidence="5 10" id="KW-0418">Kinase</keyword>
<evidence type="ECO:0000256" key="1">
    <source>
        <dbReference type="ARBA" id="ARBA00012513"/>
    </source>
</evidence>
<evidence type="ECO:0000256" key="4">
    <source>
        <dbReference type="ARBA" id="ARBA00022741"/>
    </source>
</evidence>
<feature type="region of interest" description="Disordered" evidence="8">
    <location>
        <begin position="1"/>
        <end position="147"/>
    </location>
</feature>
<name>A0A4Y7T315_COPMI</name>
<gene>
    <name evidence="10" type="ORF">FA13DRAFT_1755860</name>
</gene>
<dbReference type="InterPro" id="IPR008271">
    <property type="entry name" value="Ser/Thr_kinase_AS"/>
</dbReference>
<dbReference type="InterPro" id="IPR050494">
    <property type="entry name" value="Ser_Thr_dual-spec_kinase"/>
</dbReference>
<dbReference type="PROSITE" id="PS00108">
    <property type="entry name" value="PROTEIN_KINASE_ST"/>
    <property type="match status" value="1"/>
</dbReference>
<dbReference type="Proteomes" id="UP000298030">
    <property type="component" value="Unassembled WGS sequence"/>
</dbReference>
<reference evidence="10 11" key="1">
    <citation type="journal article" date="2019" name="Nat. Ecol. Evol.">
        <title>Megaphylogeny resolves global patterns of mushroom evolution.</title>
        <authorList>
            <person name="Varga T."/>
            <person name="Krizsan K."/>
            <person name="Foldi C."/>
            <person name="Dima B."/>
            <person name="Sanchez-Garcia M."/>
            <person name="Sanchez-Ramirez S."/>
            <person name="Szollosi G.J."/>
            <person name="Szarkandi J.G."/>
            <person name="Papp V."/>
            <person name="Albert L."/>
            <person name="Andreopoulos W."/>
            <person name="Angelini C."/>
            <person name="Antonin V."/>
            <person name="Barry K.W."/>
            <person name="Bougher N.L."/>
            <person name="Buchanan P."/>
            <person name="Buyck B."/>
            <person name="Bense V."/>
            <person name="Catcheside P."/>
            <person name="Chovatia M."/>
            <person name="Cooper J."/>
            <person name="Damon W."/>
            <person name="Desjardin D."/>
            <person name="Finy P."/>
            <person name="Geml J."/>
            <person name="Haridas S."/>
            <person name="Hughes K."/>
            <person name="Justo A."/>
            <person name="Karasinski D."/>
            <person name="Kautmanova I."/>
            <person name="Kiss B."/>
            <person name="Kocsube S."/>
            <person name="Kotiranta H."/>
            <person name="LaButti K.M."/>
            <person name="Lechner B.E."/>
            <person name="Liimatainen K."/>
            <person name="Lipzen A."/>
            <person name="Lukacs Z."/>
            <person name="Mihaltcheva S."/>
            <person name="Morgado L.N."/>
            <person name="Niskanen T."/>
            <person name="Noordeloos M.E."/>
            <person name="Ohm R.A."/>
            <person name="Ortiz-Santana B."/>
            <person name="Ovrebo C."/>
            <person name="Racz N."/>
            <person name="Riley R."/>
            <person name="Savchenko A."/>
            <person name="Shiryaev A."/>
            <person name="Soop K."/>
            <person name="Spirin V."/>
            <person name="Szebenyi C."/>
            <person name="Tomsovsky M."/>
            <person name="Tulloss R.E."/>
            <person name="Uehling J."/>
            <person name="Grigoriev I.V."/>
            <person name="Vagvolgyi C."/>
            <person name="Papp T."/>
            <person name="Martin F.M."/>
            <person name="Miettinen O."/>
            <person name="Hibbett D.S."/>
            <person name="Nagy L.G."/>
        </authorList>
    </citation>
    <scope>NUCLEOTIDE SEQUENCE [LARGE SCALE GENOMIC DNA]</scope>
    <source>
        <strain evidence="10 11">FP101781</strain>
    </source>
</reference>
<proteinExistence type="inferred from homology"/>